<dbReference type="SMART" id="SM00382">
    <property type="entry name" value="AAA"/>
    <property type="match status" value="1"/>
</dbReference>
<dbReference type="PANTHER" id="PTHR32039">
    <property type="entry name" value="MAGNESIUM-CHELATASE SUBUNIT CHLI"/>
    <property type="match status" value="1"/>
</dbReference>
<dbReference type="RefSeq" id="WP_035938739.1">
    <property type="nucleotide sequence ID" value="NZ_AVPL01000040.1"/>
</dbReference>
<evidence type="ECO:0000259" key="2">
    <source>
        <dbReference type="SMART" id="SM00382"/>
    </source>
</evidence>
<dbReference type="GO" id="GO:0005524">
    <property type="term" value="F:ATP binding"/>
    <property type="evidence" value="ECO:0007669"/>
    <property type="project" value="InterPro"/>
</dbReference>
<name>A0A0A0JY63_9MICO</name>
<comment type="similarity">
    <text evidence="1">Belongs to the Mg-chelatase subunits D/I family. ComM subfamily.</text>
</comment>
<dbReference type="Proteomes" id="UP000030013">
    <property type="component" value="Unassembled WGS sequence"/>
</dbReference>
<accession>A0A0A0JY63</accession>
<dbReference type="InterPro" id="IPR045006">
    <property type="entry name" value="CHLI-like"/>
</dbReference>
<dbReference type="Gene3D" id="3.30.230.10">
    <property type="match status" value="1"/>
</dbReference>
<dbReference type="PANTHER" id="PTHR32039:SF7">
    <property type="entry name" value="COMPETENCE PROTEIN COMM"/>
    <property type="match status" value="1"/>
</dbReference>
<evidence type="ECO:0000256" key="1">
    <source>
        <dbReference type="ARBA" id="ARBA00006354"/>
    </source>
</evidence>
<reference evidence="3 4" key="1">
    <citation type="submission" date="2013-08" db="EMBL/GenBank/DDBJ databases">
        <title>The genome sequence of Knoellia aerolata.</title>
        <authorList>
            <person name="Zhu W."/>
            <person name="Wang G."/>
        </authorList>
    </citation>
    <scope>NUCLEOTIDE SEQUENCE [LARGE SCALE GENOMIC DNA]</scope>
    <source>
        <strain evidence="3 4">DSM 18566</strain>
    </source>
</reference>
<dbReference type="OrthoDB" id="9813147at2"/>
<dbReference type="InterPro" id="IPR004482">
    <property type="entry name" value="Mg_chelat-rel"/>
</dbReference>
<sequence length="514" mass="53984">MSAKLGRTLCVALSGLDGRIVDVEAHISAQLPHFSVTGLPDKACGQAPDRVRSAAATSGFPLPPQRITVNLSPASIPKQGTGFDVAIALAVLGAAGVVDARRISRVVHLGELGLDGTVRGVRGILPAVLAAARSGMRHVVVPPVNLAEAQLVDGVTVHSAPDLATLVGWYAVRGGVDPLPVALPVRGESEGARRHVDLGDVVGQPEARLAVELAATGEHHLLMNGPPGVGKTMLAERLVTILPPLTREQALQTHAIRSLTGDEIRASELDLTPPFVAPHHSASIASITGGGSGVVLPGAISRAHCGVLFLDEAGEFKTSVLQQLRQPLESGEVTIARARQLVSLPARFQLVLATNPCPCGRAWGKGVDCSCSALELRSYQAKLSGPLVDRVDIQVVVPPVASAAFAEERGETSAAVLDRVLAARGAQRERWSEHGWPTNARVPGHVLRRRPWRLPASVTGAVDRALDLGQLTLRGYDRTLRLAWSSADLFGRSVPTSEDVGLAYTMRSQGRAAA</sequence>
<dbReference type="NCBIfam" id="TIGR00368">
    <property type="entry name" value="YifB family Mg chelatase-like AAA ATPase"/>
    <property type="match status" value="1"/>
</dbReference>
<keyword evidence="4" id="KW-1185">Reference proteome</keyword>
<dbReference type="SUPFAM" id="SSF54211">
    <property type="entry name" value="Ribosomal protein S5 domain 2-like"/>
    <property type="match status" value="1"/>
</dbReference>
<dbReference type="eggNOG" id="COG0606">
    <property type="taxonomic scope" value="Bacteria"/>
</dbReference>
<dbReference type="STRING" id="1385519.N801_13580"/>
<dbReference type="InterPro" id="IPR027417">
    <property type="entry name" value="P-loop_NTPase"/>
</dbReference>
<protein>
    <recommendedName>
        <fullName evidence="2">AAA+ ATPase domain-containing protein</fullName>
    </recommendedName>
</protein>
<dbReference type="InterPro" id="IPR000523">
    <property type="entry name" value="Mg_chelatse_chII-like_cat_dom"/>
</dbReference>
<comment type="caution">
    <text evidence="3">The sequence shown here is derived from an EMBL/GenBank/DDBJ whole genome shotgun (WGS) entry which is preliminary data.</text>
</comment>
<proteinExistence type="inferred from homology"/>
<gene>
    <name evidence="3" type="ORF">N801_13580</name>
</gene>
<organism evidence="3 4">
    <name type="scientific">Knoellia aerolata DSM 18566</name>
    <dbReference type="NCBI Taxonomy" id="1385519"/>
    <lineage>
        <taxon>Bacteria</taxon>
        <taxon>Bacillati</taxon>
        <taxon>Actinomycetota</taxon>
        <taxon>Actinomycetes</taxon>
        <taxon>Micrococcales</taxon>
        <taxon>Intrasporangiaceae</taxon>
        <taxon>Knoellia</taxon>
    </lineage>
</organism>
<dbReference type="SUPFAM" id="SSF52540">
    <property type="entry name" value="P-loop containing nucleoside triphosphate hydrolases"/>
    <property type="match status" value="1"/>
</dbReference>
<dbReference type="InterPro" id="IPR025158">
    <property type="entry name" value="Mg_chelat-rel_C"/>
</dbReference>
<dbReference type="CDD" id="cd00009">
    <property type="entry name" value="AAA"/>
    <property type="match status" value="1"/>
</dbReference>
<dbReference type="InterPro" id="IPR003593">
    <property type="entry name" value="AAA+_ATPase"/>
</dbReference>
<dbReference type="InterPro" id="IPR014721">
    <property type="entry name" value="Ribsml_uS5_D2-typ_fold_subgr"/>
</dbReference>
<dbReference type="EMBL" id="AVPL01000040">
    <property type="protein sequence ID" value="KGN40486.1"/>
    <property type="molecule type" value="Genomic_DNA"/>
</dbReference>
<dbReference type="Pfam" id="PF13335">
    <property type="entry name" value="Mg_chelatase_C"/>
    <property type="match status" value="1"/>
</dbReference>
<dbReference type="InterPro" id="IPR020568">
    <property type="entry name" value="Ribosomal_Su5_D2-typ_SF"/>
</dbReference>
<dbReference type="Pfam" id="PF01078">
    <property type="entry name" value="Mg_chelatase"/>
    <property type="match status" value="1"/>
</dbReference>
<dbReference type="Pfam" id="PF13541">
    <property type="entry name" value="ChlI"/>
    <property type="match status" value="1"/>
</dbReference>
<evidence type="ECO:0000313" key="4">
    <source>
        <dbReference type="Proteomes" id="UP000030013"/>
    </source>
</evidence>
<evidence type="ECO:0000313" key="3">
    <source>
        <dbReference type="EMBL" id="KGN40486.1"/>
    </source>
</evidence>
<feature type="domain" description="AAA+ ATPase" evidence="2">
    <location>
        <begin position="217"/>
        <end position="401"/>
    </location>
</feature>
<dbReference type="Gene3D" id="3.40.50.300">
    <property type="entry name" value="P-loop containing nucleotide triphosphate hydrolases"/>
    <property type="match status" value="1"/>
</dbReference>
<dbReference type="AlphaFoldDB" id="A0A0A0JY63"/>